<dbReference type="InterPro" id="IPR027417">
    <property type="entry name" value="P-loop_NTPase"/>
</dbReference>
<dbReference type="eggNOG" id="KOG0736">
    <property type="taxonomic scope" value="Eukaryota"/>
</dbReference>
<dbReference type="PANTHER" id="PTHR23077:SF9">
    <property type="entry name" value="PEROXISOMAL ATPASE PEX6"/>
    <property type="match status" value="1"/>
</dbReference>
<dbReference type="GO" id="GO:0005778">
    <property type="term" value="C:peroxisomal membrane"/>
    <property type="evidence" value="ECO:0007669"/>
    <property type="project" value="TreeGrafter"/>
</dbReference>
<dbReference type="EMBL" id="FO082265">
    <property type="protein sequence ID" value="CCO19606.1"/>
    <property type="molecule type" value="Genomic_DNA"/>
</dbReference>
<accession>K8ENH2</accession>
<keyword evidence="2" id="KW-0067">ATP-binding</keyword>
<dbReference type="FunFam" id="3.40.50.300:FF:001025">
    <property type="entry name" value="ATPase family, AAA domain-containing 2B"/>
    <property type="match status" value="1"/>
</dbReference>
<dbReference type="Gene3D" id="1.10.8.60">
    <property type="match status" value="1"/>
</dbReference>
<keyword evidence="1" id="KW-0547">Nucleotide-binding</keyword>
<dbReference type="PANTHER" id="PTHR23077">
    <property type="entry name" value="AAA-FAMILY ATPASE"/>
    <property type="match status" value="1"/>
</dbReference>
<dbReference type="GO" id="GO:0005829">
    <property type="term" value="C:cytosol"/>
    <property type="evidence" value="ECO:0007669"/>
    <property type="project" value="TreeGrafter"/>
</dbReference>
<keyword evidence="6" id="KW-1185">Reference proteome</keyword>
<dbReference type="SUPFAM" id="SSF52540">
    <property type="entry name" value="P-loop containing nucleoside triphosphate hydrolases"/>
    <property type="match status" value="1"/>
</dbReference>
<evidence type="ECO:0000256" key="3">
    <source>
        <dbReference type="ARBA" id="ARBA00023054"/>
    </source>
</evidence>
<dbReference type="Gene3D" id="3.40.50.300">
    <property type="entry name" value="P-loop containing nucleotide triphosphate hydrolases"/>
    <property type="match status" value="1"/>
</dbReference>
<dbReference type="InterPro" id="IPR003959">
    <property type="entry name" value="ATPase_AAA_core"/>
</dbReference>
<evidence type="ECO:0000313" key="5">
    <source>
        <dbReference type="EMBL" id="CCO19606.1"/>
    </source>
</evidence>
<evidence type="ECO:0000256" key="1">
    <source>
        <dbReference type="ARBA" id="ARBA00022741"/>
    </source>
</evidence>
<feature type="domain" description="AAA+ ATPase" evidence="4">
    <location>
        <begin position="493"/>
        <end position="630"/>
    </location>
</feature>
<dbReference type="InterPro" id="IPR003960">
    <property type="entry name" value="ATPase_AAA_CS"/>
</dbReference>
<dbReference type="RefSeq" id="XP_007509149.1">
    <property type="nucleotide sequence ID" value="XM_007509087.1"/>
</dbReference>
<dbReference type="OrthoDB" id="498881at2759"/>
<gene>
    <name evidence="5" type="ordered locus">Bathy14g01730</name>
</gene>
<dbReference type="InterPro" id="IPR003593">
    <property type="entry name" value="AAA+_ATPase"/>
</dbReference>
<dbReference type="Proteomes" id="UP000198341">
    <property type="component" value="Chromosome 14"/>
</dbReference>
<dbReference type="AlphaFoldDB" id="K8ENH2"/>
<dbReference type="SMART" id="SM00382">
    <property type="entry name" value="AAA"/>
    <property type="match status" value="1"/>
</dbReference>
<dbReference type="PROSITE" id="PS00674">
    <property type="entry name" value="AAA"/>
    <property type="match status" value="1"/>
</dbReference>
<name>K8ENH2_9CHLO</name>
<protein>
    <submittedName>
        <fullName evidence="5">AAA family ATPase, CDC48 subfamily</fullName>
    </submittedName>
</protein>
<evidence type="ECO:0000313" key="6">
    <source>
        <dbReference type="Proteomes" id="UP000198341"/>
    </source>
</evidence>
<evidence type="ECO:0000256" key="2">
    <source>
        <dbReference type="ARBA" id="ARBA00022840"/>
    </source>
</evidence>
<keyword evidence="3" id="KW-0175">Coiled coil</keyword>
<dbReference type="STRING" id="41875.K8ENH2"/>
<dbReference type="GO" id="GO:0005524">
    <property type="term" value="F:ATP binding"/>
    <property type="evidence" value="ECO:0007669"/>
    <property type="project" value="UniProtKB-KW"/>
</dbReference>
<dbReference type="GeneID" id="19011967"/>
<proteinExistence type="predicted"/>
<dbReference type="KEGG" id="bpg:Bathy14g01730"/>
<sequence length="731" mass="83783">MAKMRKVDSYVMLGELQFYNCLNCPWSPNVSPEKTKEVEVVNASLPRGIQYIYVGVENMYELEVTACENIFASSMFLGIITQTILVATRKKTRVNDLLLSVDSLSLKNKAENKYMMIVAQKQIKRTAIGYRMTLHPTKQFLMQVESKTNNLANKDVLSLLQYLTRVSNTSEAERFMPISLSDRVAQEGREKYTRIFNLLIQLDSPSVCSLYPNLKELHHFGTKFISYSFHEIVLGVAKEHLIRHLQKLKDSMFNSYCNLLCIKELHFFMEFHQYLYNDSLFKMVNKSQVKPYVSHITSISKTRSSEMHDCMMLLREAPKFLSPLSCSDGKGSSFMEFKGSSSDNCVARVENFLQKSTPFRTSSYFIPANFSFSETYVQKRKANIDKNTLLDSKHHINERISERVCNILSCQLISFTRWDMIESIADIIKVNYHDVRNSKEKTTIPLSQNEFIAADSEPSLVTWSDIGGLDAAKQLIRTTVKLPTMYDKLFENQNKGLILYGPPGTGKTLLARAISNECELKFFMIKGPEVIDMYVGESERHLRQIFHEAKISAPSIIFFDEIDALATKRVENENLNSTSRVVSQLILEIDDVLNFQNIFIMGATNRPDRIDTALLRPGRFDKLIYVGIDPSVEGKIQIMESLTRRMKLAPGINFSSFAETHASRYSGADLYSVCADSWLRASKRRIRRKQWSSETEVVVEMEDFVSSFADLKPSLSQELIEYYEDLNSSFI</sequence>
<dbReference type="GO" id="GO:0016558">
    <property type="term" value="P:protein import into peroxisome matrix"/>
    <property type="evidence" value="ECO:0007669"/>
    <property type="project" value="TreeGrafter"/>
</dbReference>
<organism evidence="5 6">
    <name type="scientific">Bathycoccus prasinos</name>
    <dbReference type="NCBI Taxonomy" id="41875"/>
    <lineage>
        <taxon>Eukaryota</taxon>
        <taxon>Viridiplantae</taxon>
        <taxon>Chlorophyta</taxon>
        <taxon>Mamiellophyceae</taxon>
        <taxon>Mamiellales</taxon>
        <taxon>Bathycoccaceae</taxon>
        <taxon>Bathycoccus</taxon>
    </lineage>
</organism>
<dbReference type="Pfam" id="PF00004">
    <property type="entry name" value="AAA"/>
    <property type="match status" value="1"/>
</dbReference>
<reference evidence="5 6" key="1">
    <citation type="submission" date="2011-10" db="EMBL/GenBank/DDBJ databases">
        <authorList>
            <person name="Genoscope - CEA"/>
        </authorList>
    </citation>
    <scope>NUCLEOTIDE SEQUENCE [LARGE SCALE GENOMIC DNA]</scope>
    <source>
        <strain evidence="5 6">RCC 1105</strain>
    </source>
</reference>
<evidence type="ECO:0000259" key="4">
    <source>
        <dbReference type="SMART" id="SM00382"/>
    </source>
</evidence>
<dbReference type="InterPro" id="IPR050168">
    <property type="entry name" value="AAA_ATPase_domain"/>
</dbReference>
<dbReference type="GO" id="GO:0016887">
    <property type="term" value="F:ATP hydrolysis activity"/>
    <property type="evidence" value="ECO:0007669"/>
    <property type="project" value="InterPro"/>
</dbReference>